<comment type="caution">
    <text evidence="3">The sequence shown here is derived from an EMBL/GenBank/DDBJ whole genome shotgun (WGS) entry which is preliminary data.</text>
</comment>
<name>A0A015MBJ7_RHIIW</name>
<dbReference type="SUPFAM" id="SSF82109">
    <property type="entry name" value="MIR domain"/>
    <property type="match status" value="1"/>
</dbReference>
<proteinExistence type="predicted"/>
<keyword evidence="1" id="KW-0677">Repeat</keyword>
<dbReference type="AlphaFoldDB" id="A0A015MBJ7"/>
<organism evidence="3 4">
    <name type="scientific">Rhizophagus irregularis (strain DAOM 197198w)</name>
    <name type="common">Glomus intraradices</name>
    <dbReference type="NCBI Taxonomy" id="1432141"/>
    <lineage>
        <taxon>Eukaryota</taxon>
        <taxon>Fungi</taxon>
        <taxon>Fungi incertae sedis</taxon>
        <taxon>Mucoromycota</taxon>
        <taxon>Glomeromycotina</taxon>
        <taxon>Glomeromycetes</taxon>
        <taxon>Glomerales</taxon>
        <taxon>Glomeraceae</taxon>
        <taxon>Rhizophagus</taxon>
    </lineage>
</organism>
<evidence type="ECO:0000259" key="2">
    <source>
        <dbReference type="PROSITE" id="PS50919"/>
    </source>
</evidence>
<protein>
    <recommendedName>
        <fullName evidence="2">MIR domain-containing protein</fullName>
    </recommendedName>
</protein>
<feature type="domain" description="MIR" evidence="2">
    <location>
        <begin position="158"/>
        <end position="211"/>
    </location>
</feature>
<dbReference type="OrthoDB" id="2328990at2759"/>
<dbReference type="InterPro" id="IPR036300">
    <property type="entry name" value="MIR_dom_sf"/>
</dbReference>
<evidence type="ECO:0000256" key="1">
    <source>
        <dbReference type="ARBA" id="ARBA00022737"/>
    </source>
</evidence>
<dbReference type="Gene3D" id="2.80.10.50">
    <property type="match status" value="1"/>
</dbReference>
<evidence type="ECO:0000313" key="4">
    <source>
        <dbReference type="Proteomes" id="UP000022910"/>
    </source>
</evidence>
<gene>
    <name evidence="3" type="ORF">RirG_145490</name>
</gene>
<sequence length="325" mass="37899">MKLPKYDGNIHPNEWIKQIQICCFLKKIVKDDDILQIAKTMIDPIIINNNMILENNITSLEELNNLLKQQNSFLIFKNSSKRKLQLLKFQIKNDDMTKYILEFRSLCRDAEINDFEEQKKYFIQSILPINLIDSFIIKESNSMNELIKNFDDFLLNYSRIIKNNSCVALKHIATGKYLSSCNKKYQNSNYNLVYCGDNILNNDALWIISNNNITNLITFQNSITLKHKSSSNNYLSVDSDYKACGGNEGLTIDWTLQHSKNERNYLESKDNVLLKISFGKNTNVKNLTLRSHENILKIDNNDYQEVFAHENRIGGIDEWCIELIE</sequence>
<dbReference type="PROSITE" id="PS50919">
    <property type="entry name" value="MIR"/>
    <property type="match status" value="1"/>
</dbReference>
<dbReference type="EMBL" id="JEMT01023630">
    <property type="protein sequence ID" value="EXX64143.1"/>
    <property type="molecule type" value="Genomic_DNA"/>
</dbReference>
<evidence type="ECO:0000313" key="3">
    <source>
        <dbReference type="EMBL" id="EXX64143.1"/>
    </source>
</evidence>
<dbReference type="Proteomes" id="UP000022910">
    <property type="component" value="Unassembled WGS sequence"/>
</dbReference>
<keyword evidence="4" id="KW-1185">Reference proteome</keyword>
<dbReference type="HOGENOM" id="CLU_047744_1_0_1"/>
<reference evidence="3 4" key="1">
    <citation type="submission" date="2014-02" db="EMBL/GenBank/DDBJ databases">
        <title>Single nucleus genome sequencing reveals high similarity among nuclei of an endomycorrhizal fungus.</title>
        <authorList>
            <person name="Lin K."/>
            <person name="Geurts R."/>
            <person name="Zhang Z."/>
            <person name="Limpens E."/>
            <person name="Saunders D.G."/>
            <person name="Mu D."/>
            <person name="Pang E."/>
            <person name="Cao H."/>
            <person name="Cha H."/>
            <person name="Lin T."/>
            <person name="Zhou Q."/>
            <person name="Shang Y."/>
            <person name="Li Y."/>
            <person name="Ivanov S."/>
            <person name="Sharma T."/>
            <person name="Velzen R.V."/>
            <person name="Ruijter N.D."/>
            <person name="Aanen D.K."/>
            <person name="Win J."/>
            <person name="Kamoun S."/>
            <person name="Bisseling T."/>
            <person name="Huang S."/>
        </authorList>
    </citation>
    <scope>NUCLEOTIDE SEQUENCE [LARGE SCALE GENOMIC DNA]</scope>
    <source>
        <strain evidence="4">DAOM197198w</strain>
    </source>
</reference>
<accession>A0A015MBJ7</accession>
<dbReference type="SMR" id="A0A015MBJ7"/>
<dbReference type="InterPro" id="IPR016093">
    <property type="entry name" value="MIR_motif"/>
</dbReference>